<feature type="domain" description="Glycosyl transferase family 1" evidence="1">
    <location>
        <begin position="221"/>
        <end position="390"/>
    </location>
</feature>
<dbReference type="Gene3D" id="3.40.50.2000">
    <property type="entry name" value="Glycogen Phosphorylase B"/>
    <property type="match status" value="2"/>
</dbReference>
<evidence type="ECO:0000313" key="4">
    <source>
        <dbReference type="Proteomes" id="UP000238196"/>
    </source>
</evidence>
<comment type="caution">
    <text evidence="3">The sequence shown here is derived from an EMBL/GenBank/DDBJ whole genome shotgun (WGS) entry which is preliminary data.</text>
</comment>
<dbReference type="InterPro" id="IPR050194">
    <property type="entry name" value="Glycosyltransferase_grp1"/>
</dbReference>
<feature type="domain" description="Glycosyltransferase subfamily 4-like N-terminal" evidence="2">
    <location>
        <begin position="15"/>
        <end position="207"/>
    </location>
</feature>
<gene>
    <name evidence="3" type="ORF">C4K68_23600</name>
</gene>
<dbReference type="GO" id="GO:0016758">
    <property type="term" value="F:hexosyltransferase activity"/>
    <property type="evidence" value="ECO:0007669"/>
    <property type="project" value="TreeGrafter"/>
</dbReference>
<reference evidence="3 4" key="1">
    <citation type="submission" date="2018-02" db="EMBL/GenBank/DDBJ databases">
        <title>novel marine gammaproteobacteria from coastal saline agro ecosystem.</title>
        <authorList>
            <person name="Krishnan R."/>
            <person name="Ramesh Kumar N."/>
        </authorList>
    </citation>
    <scope>NUCLEOTIDE SEQUENCE [LARGE SCALE GENOMIC DNA]</scope>
    <source>
        <strain evidence="3 4">228</strain>
    </source>
</reference>
<dbReference type="Proteomes" id="UP000238196">
    <property type="component" value="Unassembled WGS sequence"/>
</dbReference>
<dbReference type="Pfam" id="PF13579">
    <property type="entry name" value="Glyco_trans_4_4"/>
    <property type="match status" value="1"/>
</dbReference>
<proteinExistence type="predicted"/>
<dbReference type="PANTHER" id="PTHR45947">
    <property type="entry name" value="SULFOQUINOVOSYL TRANSFERASE SQD2"/>
    <property type="match status" value="1"/>
</dbReference>
<sequence length="412" mass="45602">MKILVYGINYAPELTGIGKYSGEMCSWLAANGHEVRVVTAPPYYPDWSVSAPFSPYSYKTEWIDGVKVMRCPLYVPKKPSTIKRILHLCSFAMSSGIRLFSQLSWRPDVLICVVPTQFCSPIALLYSSLSRCKSVIHIQDYELDAMFGLGMAGGSNSSDSRVKRAAFAVERWLLSKFHRVSSISNSMLNKANEKGIATEQLMFFPNWSETSRFLAVSGTDTLKAHLNIPPHHQVALYSGNIGEKQGLESVIEVAERMQSDSVTFLIVGQGAGKERLVLLAEQKRLQNVIFSPLLPYEQLPTLLSIADCHLVIQKKGAADAVLPSKLTNILAIGGQSVITAECETELGMLCQQYPDIAVRVDPENVEALYQGIGICLEKPRFNAIAQNYATQFIDKESVMKKLVLSLNTVLSR</sequence>
<dbReference type="SUPFAM" id="SSF53756">
    <property type="entry name" value="UDP-Glycosyltransferase/glycogen phosphorylase"/>
    <property type="match status" value="1"/>
</dbReference>
<protein>
    <submittedName>
        <fullName evidence="3">Colanic acid biosynthesis glycosyltransferase WcaI</fullName>
    </submittedName>
</protein>
<dbReference type="CDD" id="cd03794">
    <property type="entry name" value="GT4_WbuB-like"/>
    <property type="match status" value="1"/>
</dbReference>
<organism evidence="3 4">
    <name type="scientific">Proteobacteria bacterium 228</name>
    <dbReference type="NCBI Taxonomy" id="2083153"/>
    <lineage>
        <taxon>Bacteria</taxon>
        <taxon>Pseudomonadati</taxon>
        <taxon>Pseudomonadota</taxon>
    </lineage>
</organism>
<dbReference type="InterPro" id="IPR028098">
    <property type="entry name" value="Glyco_trans_4-like_N"/>
</dbReference>
<dbReference type="NCBIfam" id="NF007640">
    <property type="entry name" value="PRK10307.1"/>
    <property type="match status" value="1"/>
</dbReference>
<evidence type="ECO:0000259" key="2">
    <source>
        <dbReference type="Pfam" id="PF13579"/>
    </source>
</evidence>
<dbReference type="Pfam" id="PF00534">
    <property type="entry name" value="Glycos_transf_1"/>
    <property type="match status" value="1"/>
</dbReference>
<accession>A0A2S5KJM1</accession>
<evidence type="ECO:0000313" key="3">
    <source>
        <dbReference type="EMBL" id="PPC74960.1"/>
    </source>
</evidence>
<dbReference type="AlphaFoldDB" id="A0A2S5KJM1"/>
<dbReference type="OrthoDB" id="9787293at2"/>
<dbReference type="PANTHER" id="PTHR45947:SF3">
    <property type="entry name" value="SULFOQUINOVOSYL TRANSFERASE SQD2"/>
    <property type="match status" value="1"/>
</dbReference>
<name>A0A2S5KJM1_9PROT</name>
<evidence type="ECO:0000259" key="1">
    <source>
        <dbReference type="Pfam" id="PF00534"/>
    </source>
</evidence>
<dbReference type="InterPro" id="IPR001296">
    <property type="entry name" value="Glyco_trans_1"/>
</dbReference>
<dbReference type="EMBL" id="PRLP01000122">
    <property type="protein sequence ID" value="PPC74960.1"/>
    <property type="molecule type" value="Genomic_DNA"/>
</dbReference>